<name>A0A645BZT4_9ZZZZ</name>
<proteinExistence type="predicted"/>
<comment type="caution">
    <text evidence="1">The sequence shown here is derived from an EMBL/GenBank/DDBJ whole genome shotgun (WGS) entry which is preliminary data.</text>
</comment>
<evidence type="ECO:0000313" key="1">
    <source>
        <dbReference type="EMBL" id="MPM68613.1"/>
    </source>
</evidence>
<gene>
    <name evidence="1" type="ORF">SDC9_115547</name>
</gene>
<protein>
    <submittedName>
        <fullName evidence="1">Uncharacterized protein</fullName>
    </submittedName>
</protein>
<sequence>MHDLAYTQKITLEIGKGKILFRTSASESAIRHVVSLVQEVRLNKQKQAKHDNQSCSVV</sequence>
<dbReference type="EMBL" id="VSSQ01022352">
    <property type="protein sequence ID" value="MPM68613.1"/>
    <property type="molecule type" value="Genomic_DNA"/>
</dbReference>
<dbReference type="AlphaFoldDB" id="A0A645BZT4"/>
<reference evidence="1" key="1">
    <citation type="submission" date="2019-08" db="EMBL/GenBank/DDBJ databases">
        <authorList>
            <person name="Kucharzyk K."/>
            <person name="Murdoch R.W."/>
            <person name="Higgins S."/>
            <person name="Loffler F."/>
        </authorList>
    </citation>
    <scope>NUCLEOTIDE SEQUENCE</scope>
</reference>
<organism evidence="1">
    <name type="scientific">bioreactor metagenome</name>
    <dbReference type="NCBI Taxonomy" id="1076179"/>
    <lineage>
        <taxon>unclassified sequences</taxon>
        <taxon>metagenomes</taxon>
        <taxon>ecological metagenomes</taxon>
    </lineage>
</organism>
<accession>A0A645BZT4</accession>